<sequence>MSELCPKGSDDVQFREVDDMRFVNSLALRVLVTVGFLFAVQPTIAHHSFAGFSNDEVKEFTGTIKEFQFRNPHVWIQILTTNSEGQEEEWSLEWGSPNQLGRRGIRPATFPSGAEVTVRTRPMINGSPAGAFVGAKFANGTIVGLWED</sequence>
<proteinExistence type="predicted"/>
<evidence type="ECO:0000313" key="1">
    <source>
        <dbReference type="EMBL" id="SUZ92183.1"/>
    </source>
</evidence>
<protein>
    <submittedName>
        <fullName evidence="1">Uncharacterized protein</fullName>
    </submittedName>
</protein>
<reference evidence="1" key="1">
    <citation type="submission" date="2018-05" db="EMBL/GenBank/DDBJ databases">
        <authorList>
            <person name="Lanie J.A."/>
            <person name="Ng W.-L."/>
            <person name="Kazmierczak K.M."/>
            <person name="Andrzejewski T.M."/>
            <person name="Davidsen T.M."/>
            <person name="Wayne K.J."/>
            <person name="Tettelin H."/>
            <person name="Glass J.I."/>
            <person name="Rusch D."/>
            <person name="Podicherti R."/>
            <person name="Tsui H.-C.T."/>
            <person name="Winkler M.E."/>
        </authorList>
    </citation>
    <scope>NUCLEOTIDE SEQUENCE</scope>
</reference>
<organism evidence="1">
    <name type="scientific">marine metagenome</name>
    <dbReference type="NCBI Taxonomy" id="408172"/>
    <lineage>
        <taxon>unclassified sequences</taxon>
        <taxon>metagenomes</taxon>
        <taxon>ecological metagenomes</taxon>
    </lineage>
</organism>
<dbReference type="AlphaFoldDB" id="A0A381RTF8"/>
<name>A0A381RTF8_9ZZZZ</name>
<accession>A0A381RTF8</accession>
<dbReference type="InterPro" id="IPR046150">
    <property type="entry name" value="DUF6152"/>
</dbReference>
<gene>
    <name evidence="1" type="ORF">METZ01_LOCUS45037</name>
</gene>
<dbReference type="Pfam" id="PF19649">
    <property type="entry name" value="DUF6152"/>
    <property type="match status" value="1"/>
</dbReference>
<dbReference type="EMBL" id="UINC01002038">
    <property type="protein sequence ID" value="SUZ92183.1"/>
    <property type="molecule type" value="Genomic_DNA"/>
</dbReference>